<dbReference type="Gene3D" id="3.30.63.10">
    <property type="entry name" value="Guanylate Kinase phosphate binding domain"/>
    <property type="match status" value="1"/>
</dbReference>
<evidence type="ECO:0000313" key="8">
    <source>
        <dbReference type="WBParaSite" id="sdigi.contig117.g4658.t1"/>
    </source>
</evidence>
<dbReference type="InterPro" id="IPR050716">
    <property type="entry name" value="MAGUK"/>
</dbReference>
<feature type="domain" description="PDZ" evidence="6">
    <location>
        <begin position="428"/>
        <end position="473"/>
    </location>
</feature>
<feature type="domain" description="SH3" evidence="4">
    <location>
        <begin position="482"/>
        <end position="550"/>
    </location>
</feature>
<dbReference type="AlphaFoldDB" id="A0A915PE27"/>
<dbReference type="PROSITE" id="PS50002">
    <property type="entry name" value="SH3"/>
    <property type="match status" value="1"/>
</dbReference>
<dbReference type="SMART" id="SM00072">
    <property type="entry name" value="GuKc"/>
    <property type="match status" value="1"/>
</dbReference>
<evidence type="ECO:0000256" key="3">
    <source>
        <dbReference type="PROSITE-ProRule" id="PRU00192"/>
    </source>
</evidence>
<dbReference type="SUPFAM" id="SSF50044">
    <property type="entry name" value="SH3-domain"/>
    <property type="match status" value="1"/>
</dbReference>
<evidence type="ECO:0000259" key="4">
    <source>
        <dbReference type="PROSITE" id="PS50002"/>
    </source>
</evidence>
<dbReference type="InterPro" id="IPR036028">
    <property type="entry name" value="SH3-like_dom_sf"/>
</dbReference>
<keyword evidence="2 3" id="KW-0728">SH3 domain</keyword>
<comment type="similarity">
    <text evidence="1">Belongs to the MAGUK family.</text>
</comment>
<name>A0A915PE27_9BILA</name>
<dbReference type="FunFam" id="3.30.63.10:FF:000002">
    <property type="entry name" value="Guanylate kinase 1"/>
    <property type="match status" value="1"/>
</dbReference>
<dbReference type="Gene3D" id="2.30.30.40">
    <property type="entry name" value="SH3 Domains"/>
    <property type="match status" value="1"/>
</dbReference>
<dbReference type="PROSITE" id="PS50106">
    <property type="entry name" value="PDZ"/>
    <property type="match status" value="1"/>
</dbReference>
<dbReference type="SUPFAM" id="SSF52540">
    <property type="entry name" value="P-loop containing nucleoside triphosphate hydrolases"/>
    <property type="match status" value="1"/>
</dbReference>
<keyword evidence="7" id="KW-1185">Reference proteome</keyword>
<dbReference type="Pfam" id="PF00625">
    <property type="entry name" value="Guanylate_kin"/>
    <property type="match status" value="1"/>
</dbReference>
<evidence type="ECO:0000259" key="6">
    <source>
        <dbReference type="PROSITE" id="PS50106"/>
    </source>
</evidence>
<evidence type="ECO:0000313" key="7">
    <source>
        <dbReference type="Proteomes" id="UP000887581"/>
    </source>
</evidence>
<dbReference type="Proteomes" id="UP000887581">
    <property type="component" value="Unplaced"/>
</dbReference>
<dbReference type="WBParaSite" id="sdigi.contig117.g4658.t1">
    <property type="protein sequence ID" value="sdigi.contig117.g4658.t1"/>
    <property type="gene ID" value="sdigi.contig117.g4658"/>
</dbReference>
<sequence>MDVEVANLKANVDNLSHCLHALLKRIEQLEGGRVLQPIALPVQLISERTALHLFLTTIELRATRHLQAWSFAVLKRKQHQIAVPFIYFVRPVSLLFALAHLCNLSLFSTIIIDHSWIESHLPEVSTRGIGEGFDSSTSQVEGSNISSFPSTVLHHQYLDPSLINVTVQPCHLTIVKRNHAAKCLVRYSFQVRVQKRSVYPAVSGVKNCVTSVGTSGITAQLNASESRSGKAMGSGTNEGIIIERNHSLYSSVLNGFLALICPSAPLIDSIAVQRKHFSREIEQMFDRRITFQTEAAFPVVTGDGHRRQEVKLRILLFVVICNETVTDDPETGIKKRTVVTERVVTTKSFHVIPIDISDPKQSVTTANKPVVRHTGESEVSDRAELICRSVEMSSAMSSKMLDTTTARVIEFADNPFRDIDYDRVANLIIITRIGPGSVVAKDIRAGDAIIELNGIPVAEIKQVTELQGSVILKVMPAPLHQGPSVYYRAALDYDGSLDNRVPSNFNILNLKRGDVIQAFSKDTNWVQGRKVDDLNQAGLCPVSVLGERVSMLSPYGRRVVVLLGVPGVGRRTLKTMLLTHLPQYFTTATPYTSRVPKPDELEGREYYFRTKEEMLKRIRAGDMIEWGELDEQLYGTSVETVRSCIRSGRVCLLDCGPQALRYLYNAEFMPFVVLIAPPEIDEFRQMNNLRLRPYTEEQIKAYIQENKELMESDYAKMFHIVLVNRNLDATFRRLMEALSELKDEVQWIPEAWLRQK</sequence>
<dbReference type="InterPro" id="IPR027417">
    <property type="entry name" value="P-loop_NTPase"/>
</dbReference>
<dbReference type="PROSITE" id="PS50052">
    <property type="entry name" value="GUANYLATE_KINASE_2"/>
    <property type="match status" value="1"/>
</dbReference>
<dbReference type="Gene3D" id="3.40.50.300">
    <property type="entry name" value="P-loop containing nucleotide triphosphate hydrolases"/>
    <property type="match status" value="1"/>
</dbReference>
<dbReference type="InterPro" id="IPR001452">
    <property type="entry name" value="SH3_domain"/>
</dbReference>
<organism evidence="7 8">
    <name type="scientific">Setaria digitata</name>
    <dbReference type="NCBI Taxonomy" id="48799"/>
    <lineage>
        <taxon>Eukaryota</taxon>
        <taxon>Metazoa</taxon>
        <taxon>Ecdysozoa</taxon>
        <taxon>Nematoda</taxon>
        <taxon>Chromadorea</taxon>
        <taxon>Rhabditida</taxon>
        <taxon>Spirurina</taxon>
        <taxon>Spiruromorpha</taxon>
        <taxon>Filarioidea</taxon>
        <taxon>Setariidae</taxon>
        <taxon>Setaria</taxon>
    </lineage>
</organism>
<dbReference type="GO" id="GO:0034330">
    <property type="term" value="P:cell junction organization"/>
    <property type="evidence" value="ECO:0007669"/>
    <property type="project" value="UniProtKB-ARBA"/>
</dbReference>
<dbReference type="InterPro" id="IPR036034">
    <property type="entry name" value="PDZ_sf"/>
</dbReference>
<dbReference type="SUPFAM" id="SSF50156">
    <property type="entry name" value="PDZ domain-like"/>
    <property type="match status" value="1"/>
</dbReference>
<dbReference type="PANTHER" id="PTHR23122">
    <property type="entry name" value="MEMBRANE-ASSOCIATED GUANYLATE KINASE MAGUK"/>
    <property type="match status" value="1"/>
</dbReference>
<reference evidence="8" key="1">
    <citation type="submission" date="2022-11" db="UniProtKB">
        <authorList>
            <consortium name="WormBaseParasite"/>
        </authorList>
    </citation>
    <scope>IDENTIFICATION</scope>
</reference>
<dbReference type="InterPro" id="IPR020590">
    <property type="entry name" value="Guanylate_kinase_CS"/>
</dbReference>
<feature type="domain" description="Guanylate kinase-like" evidence="5">
    <location>
        <begin position="557"/>
        <end position="739"/>
    </location>
</feature>
<evidence type="ECO:0000256" key="2">
    <source>
        <dbReference type="ARBA" id="ARBA00022443"/>
    </source>
</evidence>
<accession>A0A915PE27</accession>
<dbReference type="InterPro" id="IPR008144">
    <property type="entry name" value="Guanylate_kin-like_dom"/>
</dbReference>
<dbReference type="InterPro" id="IPR001478">
    <property type="entry name" value="PDZ"/>
</dbReference>
<dbReference type="InterPro" id="IPR008145">
    <property type="entry name" value="GK/Ca_channel_bsu"/>
</dbReference>
<evidence type="ECO:0000256" key="1">
    <source>
        <dbReference type="ARBA" id="ARBA00007014"/>
    </source>
</evidence>
<dbReference type="PROSITE" id="PS00856">
    <property type="entry name" value="GUANYLATE_KINASE_1"/>
    <property type="match status" value="1"/>
</dbReference>
<evidence type="ECO:0000259" key="5">
    <source>
        <dbReference type="PROSITE" id="PS50052"/>
    </source>
</evidence>
<proteinExistence type="inferred from homology"/>
<protein>
    <submittedName>
        <fullName evidence="8">Guanylate kinase-like domain-containing protein</fullName>
    </submittedName>
</protein>